<organism evidence="11 12">
    <name type="scientific">Platanthera zijinensis</name>
    <dbReference type="NCBI Taxonomy" id="2320716"/>
    <lineage>
        <taxon>Eukaryota</taxon>
        <taxon>Viridiplantae</taxon>
        <taxon>Streptophyta</taxon>
        <taxon>Embryophyta</taxon>
        <taxon>Tracheophyta</taxon>
        <taxon>Spermatophyta</taxon>
        <taxon>Magnoliopsida</taxon>
        <taxon>Liliopsida</taxon>
        <taxon>Asparagales</taxon>
        <taxon>Orchidaceae</taxon>
        <taxon>Orchidoideae</taxon>
        <taxon>Orchideae</taxon>
        <taxon>Orchidinae</taxon>
        <taxon>Platanthera</taxon>
    </lineage>
</organism>
<dbReference type="GO" id="GO:0042802">
    <property type="term" value="F:identical protein binding"/>
    <property type="evidence" value="ECO:0007669"/>
    <property type="project" value="UniProtKB-ARBA"/>
</dbReference>
<keyword evidence="8" id="KW-0607">Phytochrome signaling pathway</keyword>
<evidence type="ECO:0000313" key="11">
    <source>
        <dbReference type="EMBL" id="KAK8916883.1"/>
    </source>
</evidence>
<accession>A0AAP0AWN6</accession>
<keyword evidence="12" id="KW-1185">Reference proteome</keyword>
<evidence type="ECO:0000256" key="8">
    <source>
        <dbReference type="ARBA" id="ARBA00084091"/>
    </source>
</evidence>
<evidence type="ECO:0000256" key="1">
    <source>
        <dbReference type="ARBA" id="ARBA00004123"/>
    </source>
</evidence>
<dbReference type="GO" id="GO:0009640">
    <property type="term" value="P:photomorphogenesis"/>
    <property type="evidence" value="ECO:0007669"/>
    <property type="project" value="InterPro"/>
</dbReference>
<dbReference type="SUPFAM" id="SSF50978">
    <property type="entry name" value="WD40 repeat-like"/>
    <property type="match status" value="1"/>
</dbReference>
<dbReference type="Proteomes" id="UP001418222">
    <property type="component" value="Unassembled WGS sequence"/>
</dbReference>
<evidence type="ECO:0000256" key="3">
    <source>
        <dbReference type="ARBA" id="ARBA00022679"/>
    </source>
</evidence>
<dbReference type="EMBL" id="JBBWWQ010000020">
    <property type="protein sequence ID" value="KAK8916883.1"/>
    <property type="molecule type" value="Genomic_DNA"/>
</dbReference>
<dbReference type="InterPro" id="IPR015943">
    <property type="entry name" value="WD40/YVTN_repeat-like_dom_sf"/>
</dbReference>
<evidence type="ECO:0000256" key="4">
    <source>
        <dbReference type="ARBA" id="ARBA00022737"/>
    </source>
</evidence>
<keyword evidence="6 10" id="KW-0175">Coiled coil</keyword>
<evidence type="ECO:0000256" key="6">
    <source>
        <dbReference type="ARBA" id="ARBA00023054"/>
    </source>
</evidence>
<dbReference type="PROSITE" id="PS00678">
    <property type="entry name" value="WD_REPEATS_1"/>
    <property type="match status" value="1"/>
</dbReference>
<feature type="repeat" description="WD" evidence="9">
    <location>
        <begin position="940"/>
        <end position="973"/>
    </location>
</feature>
<comment type="subcellular location">
    <subcellularLocation>
        <location evidence="1">Nucleus</location>
    </subcellularLocation>
</comment>
<dbReference type="SMART" id="SM00320">
    <property type="entry name" value="WD40"/>
    <property type="match status" value="7"/>
</dbReference>
<dbReference type="InterPro" id="IPR019775">
    <property type="entry name" value="WD40_repeat_CS"/>
</dbReference>
<dbReference type="PANTHER" id="PTHR44218:SF6">
    <property type="entry name" value="PROTEIN SUPPRESSOR OF PHYA-105 1"/>
    <property type="match status" value="1"/>
</dbReference>
<dbReference type="PANTHER" id="PTHR44218">
    <property type="entry name" value="PROTEIN SPA1-RELATED 2"/>
    <property type="match status" value="1"/>
</dbReference>
<dbReference type="Gene3D" id="2.130.10.10">
    <property type="entry name" value="YVTN repeat-like/Quinoprotein amine dehydrogenase"/>
    <property type="match status" value="1"/>
</dbReference>
<protein>
    <submittedName>
        <fullName evidence="11">Protein SUPPRESSOR OF PHYA-105 1</fullName>
    </submittedName>
</protein>
<keyword evidence="3" id="KW-0808">Transferase</keyword>
<evidence type="ECO:0000256" key="5">
    <source>
        <dbReference type="ARBA" id="ARBA00022786"/>
    </source>
</evidence>
<proteinExistence type="predicted"/>
<evidence type="ECO:0000256" key="10">
    <source>
        <dbReference type="SAM" id="Coils"/>
    </source>
</evidence>
<evidence type="ECO:0000256" key="2">
    <source>
        <dbReference type="ARBA" id="ARBA00022574"/>
    </source>
</evidence>
<keyword evidence="5" id="KW-0833">Ubl conjugation pathway</keyword>
<gene>
    <name evidence="11" type="primary">SPA1</name>
    <name evidence="11" type="ORF">KSP39_PZI023325</name>
</gene>
<keyword evidence="4" id="KW-0677">Repeat</keyword>
<comment type="caution">
    <text evidence="11">The sequence shown here is derived from an EMBL/GenBank/DDBJ whole genome shotgun (WGS) entry which is preliminary data.</text>
</comment>
<dbReference type="Pfam" id="PF00400">
    <property type="entry name" value="WD40"/>
    <property type="match status" value="2"/>
</dbReference>
<feature type="coiled-coil region" evidence="10">
    <location>
        <begin position="605"/>
        <end position="632"/>
    </location>
</feature>
<dbReference type="PROSITE" id="PS50082">
    <property type="entry name" value="WD_REPEATS_2"/>
    <property type="match status" value="2"/>
</dbReference>
<keyword evidence="2 9" id="KW-0853">WD repeat</keyword>
<dbReference type="InterPro" id="IPR020472">
    <property type="entry name" value="WD40_PAC1"/>
</dbReference>
<dbReference type="Gene3D" id="1.10.510.10">
    <property type="entry name" value="Transferase(Phosphotransferase) domain 1"/>
    <property type="match status" value="1"/>
</dbReference>
<sequence length="1079" mass="120405">MEGNADVNETVDSSVEAPHLKRKENVLLSLQTDNFTAEQNSSPVIMEDTGWTEDLSSVRSPEMLLETLVHPISEPPTSSCPSNFCGSVMKELTLINFKFPDVNVSDCSGSVKNSTIRKGLWQNFRRIAGGSRINSAPRELAKVEDNTDIFGPSTTQSSEKKNLQLRQFSLNHSKTPHKAVESDNRDLSRINLACHPPGFRTRVLPASGFRQFMANSTLKGKSVVHSEQGTYNESGNVTQSQNNVGIDDNKVKLFESLDKPSGKRGEITLLRGSDGYADSIVHHEMYSLRDWFKHKHHSSNGFERLQMFKQILELVDVSHSQGCALQHLKPSFLVLSPSGLVKYIGSVIPQVQTGSWMSSTYQDDTQESQLKRKRSVQYDLEYQSSLSHKQLKQRHGQVFQGTLKDKIQGEKHHIYPSRAGLHVSFAEEVYDGNIKTSSFDVRFSEQVNMIDSYQSSSIPGCQNNFPHSFRQPISGFLNLEDKWYACPEKLNDNACSLSSNIYSLGVLFFELFCSFEIEEVHFVAMANLRHRILPPFFLSECPKEAGFCLWLLHPDPSSRPKSREILSSNLIGECYNFSAKDQPSASIDEEDAEADLLLIFLSSLKDQKENQVAKILADIQCLETDAEEVESRHLSRVGSLSDTRGLTSSNGTSNLRQVSIPIGTMSSQPVSTVNEGRLMENIDQLKHAYFSVRSNFENSEANTTTRSDVGVLQIRDNFRHFQHGSGMKGKSEDRLGCFFEGLCKYARYSRFEVCGSLRNADILNSANVICSLSFDRDEDYFATAGVSKKIKIFEFGALLSDGVDVHYPLVEMSSRSKLSCVSWNNYIKNYLASTDYEGVVQLWDASTGEGFTQFAEHEKRAWSVDFSTVDPTKLASGSDDCSVKLWSINERNCIDTIRTVANVCCVQFSPHSSHLLTFGTADYKIYCYDMRNSRYPWCALSGHGKAVSYVKFVDSETIVSASTDNTLKLWDLKKSIASGLSTNACSMTLTGHTNEKNFVGLTAFDGYIACGSETNEVFSYYKTLPMPVTSHKFGSIDPITGQETGDDNGQFVSSVCWRTKSSMVVCANSTGSLKLLQLV</sequence>
<dbReference type="AlphaFoldDB" id="A0AAP0AWN6"/>
<dbReference type="PROSITE" id="PS50294">
    <property type="entry name" value="WD_REPEATS_REGION"/>
    <property type="match status" value="1"/>
</dbReference>
<dbReference type="PRINTS" id="PR00320">
    <property type="entry name" value="GPROTEINBRPT"/>
</dbReference>
<dbReference type="InterPro" id="IPR011009">
    <property type="entry name" value="Kinase-like_dom_sf"/>
</dbReference>
<evidence type="ECO:0000256" key="9">
    <source>
        <dbReference type="PROSITE-ProRule" id="PRU00221"/>
    </source>
</evidence>
<dbReference type="GO" id="GO:0009585">
    <property type="term" value="P:red, far-red light phototransduction"/>
    <property type="evidence" value="ECO:0007669"/>
    <property type="project" value="UniProtKB-KW"/>
</dbReference>
<evidence type="ECO:0000256" key="7">
    <source>
        <dbReference type="ARBA" id="ARBA00023242"/>
    </source>
</evidence>
<dbReference type="InterPro" id="IPR044630">
    <property type="entry name" value="SPA1/2/3/4"/>
</dbReference>
<keyword evidence="7" id="KW-0539">Nucleus</keyword>
<evidence type="ECO:0000313" key="12">
    <source>
        <dbReference type="Proteomes" id="UP001418222"/>
    </source>
</evidence>
<feature type="repeat" description="WD" evidence="9">
    <location>
        <begin position="854"/>
        <end position="896"/>
    </location>
</feature>
<name>A0AAP0AWN6_9ASPA</name>
<dbReference type="SUPFAM" id="SSF56112">
    <property type="entry name" value="Protein kinase-like (PK-like)"/>
    <property type="match status" value="1"/>
</dbReference>
<dbReference type="FunFam" id="2.130.10.10:FF:000090">
    <property type="entry name" value="E3 ubiquitin-protein ligase RFWD2 isoform X1"/>
    <property type="match status" value="1"/>
</dbReference>
<dbReference type="InterPro" id="IPR036322">
    <property type="entry name" value="WD40_repeat_dom_sf"/>
</dbReference>
<reference evidence="11 12" key="1">
    <citation type="journal article" date="2022" name="Nat. Plants">
        <title>Genomes of leafy and leafless Platanthera orchids illuminate the evolution of mycoheterotrophy.</title>
        <authorList>
            <person name="Li M.H."/>
            <person name="Liu K.W."/>
            <person name="Li Z."/>
            <person name="Lu H.C."/>
            <person name="Ye Q.L."/>
            <person name="Zhang D."/>
            <person name="Wang J.Y."/>
            <person name="Li Y.F."/>
            <person name="Zhong Z.M."/>
            <person name="Liu X."/>
            <person name="Yu X."/>
            <person name="Liu D.K."/>
            <person name="Tu X.D."/>
            <person name="Liu B."/>
            <person name="Hao Y."/>
            <person name="Liao X.Y."/>
            <person name="Jiang Y.T."/>
            <person name="Sun W.H."/>
            <person name="Chen J."/>
            <person name="Chen Y.Q."/>
            <person name="Ai Y."/>
            <person name="Zhai J.W."/>
            <person name="Wu S.S."/>
            <person name="Zhou Z."/>
            <person name="Hsiao Y.Y."/>
            <person name="Wu W.L."/>
            <person name="Chen Y.Y."/>
            <person name="Lin Y.F."/>
            <person name="Hsu J.L."/>
            <person name="Li C.Y."/>
            <person name="Wang Z.W."/>
            <person name="Zhao X."/>
            <person name="Zhong W.Y."/>
            <person name="Ma X.K."/>
            <person name="Ma L."/>
            <person name="Huang J."/>
            <person name="Chen G.Z."/>
            <person name="Huang M.Z."/>
            <person name="Huang L."/>
            <person name="Peng D.H."/>
            <person name="Luo Y.B."/>
            <person name="Zou S.Q."/>
            <person name="Chen S.P."/>
            <person name="Lan S."/>
            <person name="Tsai W.C."/>
            <person name="Van de Peer Y."/>
            <person name="Liu Z.J."/>
        </authorList>
    </citation>
    <scope>NUCLEOTIDE SEQUENCE [LARGE SCALE GENOMIC DNA]</scope>
    <source>
        <strain evidence="11">Lor287</strain>
    </source>
</reference>
<dbReference type="InterPro" id="IPR001680">
    <property type="entry name" value="WD40_rpt"/>
</dbReference>
<dbReference type="GO" id="GO:0016740">
    <property type="term" value="F:transferase activity"/>
    <property type="evidence" value="ECO:0007669"/>
    <property type="project" value="UniProtKB-KW"/>
</dbReference>
<dbReference type="GO" id="GO:0005634">
    <property type="term" value="C:nucleus"/>
    <property type="evidence" value="ECO:0007669"/>
    <property type="project" value="UniProtKB-SubCell"/>
</dbReference>